<dbReference type="GO" id="GO:0120147">
    <property type="term" value="F:formylglycine-generating oxidase activity"/>
    <property type="evidence" value="ECO:0007669"/>
    <property type="project" value="TreeGrafter"/>
</dbReference>
<feature type="domain" description="Fibronectin type-III" evidence="2">
    <location>
        <begin position="140"/>
        <end position="236"/>
    </location>
</feature>
<dbReference type="InterPro" id="IPR005532">
    <property type="entry name" value="SUMF_dom"/>
</dbReference>
<dbReference type="EMBL" id="AGXI01000019">
    <property type="protein sequence ID" value="EIY36086.1"/>
    <property type="molecule type" value="Genomic_DNA"/>
</dbReference>
<dbReference type="InterPro" id="IPR042095">
    <property type="entry name" value="SUMF_sf"/>
</dbReference>
<dbReference type="PANTHER" id="PTHR23150">
    <property type="entry name" value="SULFATASE MODIFYING FACTOR 1, 2"/>
    <property type="match status" value="1"/>
</dbReference>
<dbReference type="HOGENOM" id="CLU_579583_0_0_10"/>
<evidence type="ECO:0000313" key="3">
    <source>
        <dbReference type="EMBL" id="EIY36086.1"/>
    </source>
</evidence>
<dbReference type="InterPro" id="IPR013783">
    <property type="entry name" value="Ig-like_fold"/>
</dbReference>
<dbReference type="CDD" id="cd00063">
    <property type="entry name" value="FN3"/>
    <property type="match status" value="1"/>
</dbReference>
<dbReference type="PROSITE" id="PS50853">
    <property type="entry name" value="FN3"/>
    <property type="match status" value="2"/>
</dbReference>
<protein>
    <recommendedName>
        <fullName evidence="2">Fibronectin type-III domain-containing protein</fullName>
    </recommendedName>
</protein>
<evidence type="ECO:0000313" key="4">
    <source>
        <dbReference type="Proteomes" id="UP000004019"/>
    </source>
</evidence>
<feature type="domain" description="Fibronectin type-III" evidence="2">
    <location>
        <begin position="44"/>
        <end position="136"/>
    </location>
</feature>
<gene>
    <name evidence="3" type="ORF">HMPREF1065_02908</name>
</gene>
<name>I9R1D3_9BACT</name>
<evidence type="ECO:0000256" key="1">
    <source>
        <dbReference type="SAM" id="SignalP"/>
    </source>
</evidence>
<dbReference type="PROSITE" id="PS51257">
    <property type="entry name" value="PROKAR_LIPOPROTEIN"/>
    <property type="match status" value="1"/>
</dbReference>
<dbReference type="RefSeq" id="WP_007855157.1">
    <property type="nucleotide sequence ID" value="NZ_CP011531.1"/>
</dbReference>
<dbReference type="Pfam" id="PF03781">
    <property type="entry name" value="FGE-sulfatase"/>
    <property type="match status" value="1"/>
</dbReference>
<sequence length="471" mass="50628">MKCSSIKSSKTGKRHVWAVFPLLSLLLFAACGENETFEEPDTVPPSAVTALNAIVGDGQVTLNWTDPTEDDFDHVEITCSRSEEKIFVEKGIQTALITGLINGEEYTFSLTTVDAAGNAGRSVVTPPCIPVSVDPGDVTPPAEVSELSGEAGNGKVTLRWTDPTDADFAKVSITYSPGGTTAIEIGKGRQEAVIAGLKNGSEYVFTLKTADVAGNMSAGIVSDGFTPEATVVTPPSGASADYTINGVRFTMIYVEGGTFTMGSDAEAALPGTQRANQAHEHQVTLSSYWIGETEVTIALWNAVMGSGGGSNTTPIASITRNQSVEFARRLNDIAHNQGLIPDDMNFQIPTEAQWEFAAKGGNKSKGYTYSGSNKLSQVGWTSNDGGIHAVKQKQPNELGIYDMNGNVYEWVYDMAAPYTTQPQTDPCNTSGSQYIKRGGSFYYNDAYRFTSTYRYFYTSTDYTIGTRISLR</sequence>
<organism evidence="3 4">
    <name type="scientific">Phocaeicola dorei CL03T12C01</name>
    <dbReference type="NCBI Taxonomy" id="997877"/>
    <lineage>
        <taxon>Bacteria</taxon>
        <taxon>Pseudomonadati</taxon>
        <taxon>Bacteroidota</taxon>
        <taxon>Bacteroidia</taxon>
        <taxon>Bacteroidales</taxon>
        <taxon>Bacteroidaceae</taxon>
        <taxon>Phocaeicola</taxon>
    </lineage>
</organism>
<dbReference type="SUPFAM" id="SSF49265">
    <property type="entry name" value="Fibronectin type III"/>
    <property type="match status" value="1"/>
</dbReference>
<feature type="chain" id="PRO_5003724647" description="Fibronectin type-III domain-containing protein" evidence="1">
    <location>
        <begin position="30"/>
        <end position="471"/>
    </location>
</feature>
<dbReference type="InterPro" id="IPR003961">
    <property type="entry name" value="FN3_dom"/>
</dbReference>
<accession>I9R1D3</accession>
<dbReference type="SMART" id="SM00060">
    <property type="entry name" value="FN3"/>
    <property type="match status" value="2"/>
</dbReference>
<evidence type="ECO:0000259" key="2">
    <source>
        <dbReference type="PROSITE" id="PS50853"/>
    </source>
</evidence>
<dbReference type="InterPro" id="IPR016187">
    <property type="entry name" value="CTDL_fold"/>
</dbReference>
<dbReference type="InterPro" id="IPR036116">
    <property type="entry name" value="FN3_sf"/>
</dbReference>
<comment type="caution">
    <text evidence="3">The sequence shown here is derived from an EMBL/GenBank/DDBJ whole genome shotgun (WGS) entry which is preliminary data.</text>
</comment>
<keyword evidence="1" id="KW-0732">Signal</keyword>
<proteinExistence type="predicted"/>
<dbReference type="InterPro" id="IPR051043">
    <property type="entry name" value="Sulfatase_Mod_Factor_Kinase"/>
</dbReference>
<dbReference type="Proteomes" id="UP000004019">
    <property type="component" value="Unassembled WGS sequence"/>
</dbReference>
<dbReference type="PANTHER" id="PTHR23150:SF19">
    <property type="entry name" value="FORMYLGLYCINE-GENERATING ENZYME"/>
    <property type="match status" value="1"/>
</dbReference>
<dbReference type="Gene3D" id="3.90.1580.10">
    <property type="entry name" value="paralog of FGE (formylglycine-generating enzyme)"/>
    <property type="match status" value="1"/>
</dbReference>
<feature type="signal peptide" evidence="1">
    <location>
        <begin position="1"/>
        <end position="29"/>
    </location>
</feature>
<dbReference type="Gene3D" id="2.60.40.10">
    <property type="entry name" value="Immunoglobulins"/>
    <property type="match status" value="2"/>
</dbReference>
<dbReference type="Pfam" id="PF00041">
    <property type="entry name" value="fn3"/>
    <property type="match status" value="1"/>
</dbReference>
<dbReference type="PATRIC" id="fig|997877.3.peg.3065"/>
<dbReference type="SUPFAM" id="SSF56436">
    <property type="entry name" value="C-type lectin-like"/>
    <property type="match status" value="1"/>
</dbReference>
<dbReference type="AlphaFoldDB" id="I9R1D3"/>
<reference evidence="3 4" key="1">
    <citation type="submission" date="2012-02" db="EMBL/GenBank/DDBJ databases">
        <title>The Genome Sequence of Bacteroides dorei CL03T12C01.</title>
        <authorList>
            <consortium name="The Broad Institute Genome Sequencing Platform"/>
            <person name="Earl A."/>
            <person name="Ward D."/>
            <person name="Feldgarden M."/>
            <person name="Gevers D."/>
            <person name="Zitomersky N.L."/>
            <person name="Coyne M.J."/>
            <person name="Comstock L.E."/>
            <person name="Young S.K."/>
            <person name="Zeng Q."/>
            <person name="Gargeya S."/>
            <person name="Fitzgerald M."/>
            <person name="Haas B."/>
            <person name="Abouelleil A."/>
            <person name="Alvarado L."/>
            <person name="Arachchi H.M."/>
            <person name="Berlin A."/>
            <person name="Chapman S.B."/>
            <person name="Gearin G."/>
            <person name="Goldberg J."/>
            <person name="Griggs A."/>
            <person name="Gujja S."/>
            <person name="Hansen M."/>
            <person name="Heiman D."/>
            <person name="Howarth C."/>
            <person name="Larimer J."/>
            <person name="Lui A."/>
            <person name="MacDonald P.J.P."/>
            <person name="McCowen C."/>
            <person name="Montmayeur A."/>
            <person name="Murphy C."/>
            <person name="Neiman D."/>
            <person name="Pearson M."/>
            <person name="Priest M."/>
            <person name="Roberts A."/>
            <person name="Saif S."/>
            <person name="Shea T."/>
            <person name="Sisk P."/>
            <person name="Stolte C."/>
            <person name="Sykes S."/>
            <person name="Wortman J."/>
            <person name="Nusbaum C."/>
            <person name="Birren B."/>
        </authorList>
    </citation>
    <scope>NUCLEOTIDE SEQUENCE [LARGE SCALE GENOMIC DNA]</scope>
    <source>
        <strain evidence="3 4">CL03T12C01</strain>
    </source>
</reference>